<dbReference type="Proteomes" id="UP000625316">
    <property type="component" value="Unassembled WGS sequence"/>
</dbReference>
<evidence type="ECO:0000313" key="4">
    <source>
        <dbReference type="Proteomes" id="UP000625316"/>
    </source>
</evidence>
<proteinExistence type="predicted"/>
<dbReference type="SMART" id="SM00332">
    <property type="entry name" value="PP2Cc"/>
    <property type="match status" value="1"/>
</dbReference>
<protein>
    <submittedName>
        <fullName evidence="3">Serine/threonine-protein phosphatase</fullName>
    </submittedName>
</protein>
<dbReference type="EMBL" id="JADEXQ010000033">
    <property type="protein sequence ID" value="MBE9030335.1"/>
    <property type="molecule type" value="Genomic_DNA"/>
</dbReference>
<organism evidence="3 4">
    <name type="scientific">Romeriopsis navalis LEGE 11480</name>
    <dbReference type="NCBI Taxonomy" id="2777977"/>
    <lineage>
        <taxon>Bacteria</taxon>
        <taxon>Bacillati</taxon>
        <taxon>Cyanobacteriota</taxon>
        <taxon>Cyanophyceae</taxon>
        <taxon>Leptolyngbyales</taxon>
        <taxon>Leptolyngbyaceae</taxon>
        <taxon>Romeriopsis</taxon>
        <taxon>Romeriopsis navalis</taxon>
    </lineage>
</organism>
<evidence type="ECO:0000256" key="1">
    <source>
        <dbReference type="SAM" id="MobiDB-lite"/>
    </source>
</evidence>
<accession>A0A928Z4L4</accession>
<evidence type="ECO:0000313" key="3">
    <source>
        <dbReference type="EMBL" id="MBE9030335.1"/>
    </source>
</evidence>
<gene>
    <name evidence="3" type="ORF">IQ266_11390</name>
</gene>
<name>A0A928Z4L4_9CYAN</name>
<comment type="caution">
    <text evidence="3">The sequence shown here is derived from an EMBL/GenBank/DDBJ whole genome shotgun (WGS) entry which is preliminary data.</text>
</comment>
<evidence type="ECO:0000259" key="2">
    <source>
        <dbReference type="PROSITE" id="PS51746"/>
    </source>
</evidence>
<feature type="compositionally biased region" description="Pro residues" evidence="1">
    <location>
        <begin position="729"/>
        <end position="749"/>
    </location>
</feature>
<dbReference type="InterPro" id="IPR036457">
    <property type="entry name" value="PPM-type-like_dom_sf"/>
</dbReference>
<dbReference type="InterPro" id="IPR001932">
    <property type="entry name" value="PPM-type_phosphatase-like_dom"/>
</dbReference>
<dbReference type="Pfam" id="PF13672">
    <property type="entry name" value="PP2C_2"/>
    <property type="match status" value="1"/>
</dbReference>
<reference evidence="3" key="1">
    <citation type="submission" date="2020-10" db="EMBL/GenBank/DDBJ databases">
        <authorList>
            <person name="Castelo-Branco R."/>
            <person name="Eusebio N."/>
            <person name="Adriana R."/>
            <person name="Vieira A."/>
            <person name="Brugerolle De Fraissinette N."/>
            <person name="Rezende De Castro R."/>
            <person name="Schneider M.P."/>
            <person name="Vasconcelos V."/>
            <person name="Leao P.N."/>
        </authorList>
    </citation>
    <scope>NUCLEOTIDE SEQUENCE</scope>
    <source>
        <strain evidence="3">LEGE 11480</strain>
    </source>
</reference>
<dbReference type="PROSITE" id="PS51746">
    <property type="entry name" value="PPM_2"/>
    <property type="match status" value="1"/>
</dbReference>
<dbReference type="SMART" id="SM00331">
    <property type="entry name" value="PP2C_SIG"/>
    <property type="match status" value="1"/>
</dbReference>
<dbReference type="Gene3D" id="3.60.40.10">
    <property type="entry name" value="PPM-type phosphatase domain"/>
    <property type="match status" value="1"/>
</dbReference>
<dbReference type="CDD" id="cd00143">
    <property type="entry name" value="PP2Cc"/>
    <property type="match status" value="1"/>
</dbReference>
<keyword evidence="4" id="KW-1185">Reference proteome</keyword>
<feature type="domain" description="PPM-type phosphatase" evidence="2">
    <location>
        <begin position="262"/>
        <end position="518"/>
    </location>
</feature>
<dbReference type="RefSeq" id="WP_264325160.1">
    <property type="nucleotide sequence ID" value="NZ_JADEXQ010000033.1"/>
</dbReference>
<sequence length="755" mass="82077">MAQSIYCPNPLCQAANPVEHRSCQTCKTAIPHHYLWLPNSRGIAGKQSGDLVDERYLILRSQVVLDTKPSNVPLFVEEIDNWAIRYAELFPYKAHIPQIYGYLNHENQLYGLLENNAVYQSDATLSNGTAIAGRLMPDIASCWNTANLERQVAWISQIFSLWQPLGLLGLTETLLKPELIRVDGENVRFLNLESDQTANPSLADFAVLWGDLLDWGNSTFWSGIANEMIQGQIVNSDQVLSLLDQEMRMIHLSSGSSTFNVDIATLTDRGPSRTENQDACYPASNTYSQLKAGDRPWLVVCDGVGGHEGGSLASKLAISTIERYLDSVDLETCLSDDVEIAMEKAILAANDVICERNDRESREAKQRMGTTVVIAYIRHNQLFLSHVGDSRAYRITNSGCYQITVDDDLASREAIYGSAFYREALQYPGTGALTQALGMSASTQLQPTSQRFWLTESSVFLLCSDGLSDFDLVDRIWAAEIRPVLHDRAQLKLACQRLVAIANAQNGHDNVTVGLLHIMRPEPTVASQPNNPTVAVAADQPANGNAVKLPATRVATISPNRANWLKVSLLSCLLLGLIGGGSFIWWRGQQQAASTQPVATPVPTATSLATVDAETLQQVNQILEVKPGPVALALLPQPPDPNNRELPIKTGDLAPGTIVQVKGQTITQNQENWLMLKVCSVPFGPTAEPTTVLSVAAEGWQQLQRVATQVTLPATLLPAQLGNCDPAGTIPPAPAPVPVAPGIPSPLPVSPNQAQ</sequence>
<dbReference type="AlphaFoldDB" id="A0A928Z4L4"/>
<feature type="region of interest" description="Disordered" evidence="1">
    <location>
        <begin position="727"/>
        <end position="755"/>
    </location>
</feature>
<dbReference type="SUPFAM" id="SSF81606">
    <property type="entry name" value="PP2C-like"/>
    <property type="match status" value="1"/>
</dbReference>